<reference evidence="7" key="1">
    <citation type="journal article" date="2020" name="Stud. Mycol.">
        <title>101 Dothideomycetes genomes: a test case for predicting lifestyles and emergence of pathogens.</title>
        <authorList>
            <person name="Haridas S."/>
            <person name="Albert R."/>
            <person name="Binder M."/>
            <person name="Bloem J."/>
            <person name="Labutti K."/>
            <person name="Salamov A."/>
            <person name="Andreopoulos B."/>
            <person name="Baker S."/>
            <person name="Barry K."/>
            <person name="Bills G."/>
            <person name="Bluhm B."/>
            <person name="Cannon C."/>
            <person name="Castanera R."/>
            <person name="Culley D."/>
            <person name="Daum C."/>
            <person name="Ezra D."/>
            <person name="Gonzalez J."/>
            <person name="Henrissat B."/>
            <person name="Kuo A."/>
            <person name="Liang C."/>
            <person name="Lipzen A."/>
            <person name="Lutzoni F."/>
            <person name="Magnuson J."/>
            <person name="Mondo S."/>
            <person name="Nolan M."/>
            <person name="Ohm R."/>
            <person name="Pangilinan J."/>
            <person name="Park H.-J."/>
            <person name="Ramirez L."/>
            <person name="Alfaro M."/>
            <person name="Sun H."/>
            <person name="Tritt A."/>
            <person name="Yoshinaga Y."/>
            <person name="Zwiers L.-H."/>
            <person name="Turgeon B."/>
            <person name="Goodwin S."/>
            <person name="Spatafora J."/>
            <person name="Crous P."/>
            <person name="Grigoriev I."/>
        </authorList>
    </citation>
    <scope>NUCLEOTIDE SEQUENCE</scope>
    <source>
        <strain evidence="7">ATCC 74209</strain>
    </source>
</reference>
<keyword evidence="8" id="KW-1185">Reference proteome</keyword>
<evidence type="ECO:0008006" key="9">
    <source>
        <dbReference type="Google" id="ProtNLM"/>
    </source>
</evidence>
<evidence type="ECO:0000256" key="3">
    <source>
        <dbReference type="ARBA" id="ARBA00022692"/>
    </source>
</evidence>
<dbReference type="AlphaFoldDB" id="A0A9P4JVF0"/>
<evidence type="ECO:0000256" key="5">
    <source>
        <dbReference type="ARBA" id="ARBA00023136"/>
    </source>
</evidence>
<evidence type="ECO:0000313" key="7">
    <source>
        <dbReference type="EMBL" id="KAF2205139.1"/>
    </source>
</evidence>
<comment type="subcellular location">
    <subcellularLocation>
        <location evidence="1">Membrane</location>
    </subcellularLocation>
</comment>
<evidence type="ECO:0000256" key="1">
    <source>
        <dbReference type="ARBA" id="ARBA00004370"/>
    </source>
</evidence>
<dbReference type="EMBL" id="ML993861">
    <property type="protein sequence ID" value="KAF2205139.1"/>
    <property type="molecule type" value="Genomic_DNA"/>
</dbReference>
<keyword evidence="4 6" id="KW-1133">Transmembrane helix</keyword>
<keyword evidence="3 6" id="KW-0812">Transmembrane</keyword>
<dbReference type="InterPro" id="IPR007014">
    <property type="entry name" value="FUN14"/>
</dbReference>
<organism evidence="7 8">
    <name type="scientific">Delitschia confertaspora ATCC 74209</name>
    <dbReference type="NCBI Taxonomy" id="1513339"/>
    <lineage>
        <taxon>Eukaryota</taxon>
        <taxon>Fungi</taxon>
        <taxon>Dikarya</taxon>
        <taxon>Ascomycota</taxon>
        <taxon>Pezizomycotina</taxon>
        <taxon>Dothideomycetes</taxon>
        <taxon>Pleosporomycetidae</taxon>
        <taxon>Pleosporales</taxon>
        <taxon>Delitschiaceae</taxon>
        <taxon>Delitschia</taxon>
    </lineage>
</organism>
<dbReference type="Pfam" id="PF04930">
    <property type="entry name" value="FUN14"/>
    <property type="match status" value="1"/>
</dbReference>
<evidence type="ECO:0000313" key="8">
    <source>
        <dbReference type="Proteomes" id="UP000799536"/>
    </source>
</evidence>
<feature type="transmembrane region" description="Helical" evidence="6">
    <location>
        <begin position="133"/>
        <end position="150"/>
    </location>
</feature>
<comment type="similarity">
    <text evidence="2">Belongs to the FUN14 family.</text>
</comment>
<gene>
    <name evidence="7" type="ORF">GQ43DRAFT_437260</name>
</gene>
<name>A0A9P4JVF0_9PLEO</name>
<sequence>MSILPTLGLGLRRTLLISTPLIMSSTLLLHPRFNAPVLCDASIRQYSSPRLPQGVPKVQVNPRTVRHISLGSVLGLVAGFGVSVLSKPLAVLIGLGFLGIQFLESRGIHIIPYSYLQRRFTNTNWMGVLRRNIAFKLSFGITFTLAAFAGF</sequence>
<comment type="caution">
    <text evidence="7">The sequence shown here is derived from an EMBL/GenBank/DDBJ whole genome shotgun (WGS) entry which is preliminary data.</text>
</comment>
<protein>
    <recommendedName>
        <fullName evidence="9">FUN14 family protein</fullName>
    </recommendedName>
</protein>
<evidence type="ECO:0000256" key="2">
    <source>
        <dbReference type="ARBA" id="ARBA00009160"/>
    </source>
</evidence>
<evidence type="ECO:0000256" key="6">
    <source>
        <dbReference type="SAM" id="Phobius"/>
    </source>
</evidence>
<proteinExistence type="inferred from homology"/>
<dbReference type="OrthoDB" id="3990500at2759"/>
<evidence type="ECO:0000256" key="4">
    <source>
        <dbReference type="ARBA" id="ARBA00022989"/>
    </source>
</evidence>
<dbReference type="GO" id="GO:0016020">
    <property type="term" value="C:membrane"/>
    <property type="evidence" value="ECO:0007669"/>
    <property type="project" value="UniProtKB-SubCell"/>
</dbReference>
<keyword evidence="5 6" id="KW-0472">Membrane</keyword>
<dbReference type="Proteomes" id="UP000799536">
    <property type="component" value="Unassembled WGS sequence"/>
</dbReference>
<accession>A0A9P4JVF0</accession>